<dbReference type="HOGENOM" id="CLU_2842245_0_0_11"/>
<organism evidence="1 2">
    <name type="scientific">Collinsella stercoris DSM 13279</name>
    <dbReference type="NCBI Taxonomy" id="445975"/>
    <lineage>
        <taxon>Bacteria</taxon>
        <taxon>Bacillati</taxon>
        <taxon>Actinomycetota</taxon>
        <taxon>Coriobacteriia</taxon>
        <taxon>Coriobacteriales</taxon>
        <taxon>Coriobacteriaceae</taxon>
        <taxon>Collinsella</taxon>
    </lineage>
</organism>
<dbReference type="Proteomes" id="UP000003560">
    <property type="component" value="Unassembled WGS sequence"/>
</dbReference>
<evidence type="ECO:0000313" key="1">
    <source>
        <dbReference type="EMBL" id="EEA91123.1"/>
    </source>
</evidence>
<reference evidence="1 2" key="1">
    <citation type="submission" date="2008-10" db="EMBL/GenBank/DDBJ databases">
        <title>Draft genome sequence of Collinsella stercoris (DSM 13279).</title>
        <authorList>
            <person name="Sudarsanam P."/>
            <person name="Ley R."/>
            <person name="Guruge J."/>
            <person name="Turnbaugh P.J."/>
            <person name="Mahowald M."/>
            <person name="Liep D."/>
            <person name="Gordon J."/>
        </authorList>
    </citation>
    <scope>NUCLEOTIDE SEQUENCE [LARGE SCALE GENOMIC DNA]</scope>
    <source>
        <strain evidence="1 2">DSM 13279</strain>
    </source>
</reference>
<protein>
    <submittedName>
        <fullName evidence="1">Uncharacterized protein</fullName>
    </submittedName>
</protein>
<accession>B6G9E0</accession>
<evidence type="ECO:0000313" key="2">
    <source>
        <dbReference type="Proteomes" id="UP000003560"/>
    </source>
</evidence>
<proteinExistence type="predicted"/>
<keyword evidence="2" id="KW-1185">Reference proteome</keyword>
<comment type="caution">
    <text evidence="1">The sequence shown here is derived from an EMBL/GenBank/DDBJ whole genome shotgun (WGS) entry which is preliminary data.</text>
</comment>
<sequence length="65" mass="7760">MLAFMSIRSRSCQHASSFVSRPRWRPYRHRPALMPAYDGFAPAHWRSYAFMAYYSLVIYKNVSIR</sequence>
<dbReference type="AlphaFoldDB" id="B6G9E0"/>
<gene>
    <name evidence="1" type="ORF">COLSTE_00681</name>
</gene>
<dbReference type="STRING" id="445975.COLSTE_00681"/>
<dbReference type="EMBL" id="ABXJ01000036">
    <property type="protein sequence ID" value="EEA91123.1"/>
    <property type="molecule type" value="Genomic_DNA"/>
</dbReference>
<reference evidence="1 2" key="2">
    <citation type="submission" date="2008-10" db="EMBL/GenBank/DDBJ databases">
        <authorList>
            <person name="Fulton L."/>
            <person name="Clifton S."/>
            <person name="Fulton B."/>
            <person name="Xu J."/>
            <person name="Minx P."/>
            <person name="Pepin K.H."/>
            <person name="Johnson M."/>
            <person name="Thiruvilangam P."/>
            <person name="Bhonagiri V."/>
            <person name="Nash W.E."/>
            <person name="Mardis E.R."/>
            <person name="Wilson R.K."/>
        </authorList>
    </citation>
    <scope>NUCLEOTIDE SEQUENCE [LARGE SCALE GENOMIC DNA]</scope>
    <source>
        <strain evidence="1 2">DSM 13279</strain>
    </source>
</reference>
<name>B6G9E0_9ACTN</name>